<dbReference type="Proteomes" id="UP001595932">
    <property type="component" value="Unassembled WGS sequence"/>
</dbReference>
<dbReference type="RefSeq" id="WP_377278477.1">
    <property type="nucleotide sequence ID" value="NZ_JBHSGL010000005.1"/>
</dbReference>
<evidence type="ECO:0000256" key="1">
    <source>
        <dbReference type="SAM" id="SignalP"/>
    </source>
</evidence>
<evidence type="ECO:0000313" key="2">
    <source>
        <dbReference type="EMBL" id="MFC4712947.1"/>
    </source>
</evidence>
<keyword evidence="1" id="KW-0732">Signal</keyword>
<protein>
    <recommendedName>
        <fullName evidence="4">Lipoprotein</fullName>
    </recommendedName>
</protein>
<proteinExistence type="predicted"/>
<accession>A0ABV9MAS0</accession>
<evidence type="ECO:0000313" key="3">
    <source>
        <dbReference type="Proteomes" id="UP001595932"/>
    </source>
</evidence>
<organism evidence="2 3">
    <name type="scientific">Planococcus dechangensis</name>
    <dbReference type="NCBI Taxonomy" id="1176255"/>
    <lineage>
        <taxon>Bacteria</taxon>
        <taxon>Bacillati</taxon>
        <taxon>Bacillota</taxon>
        <taxon>Bacilli</taxon>
        <taxon>Bacillales</taxon>
        <taxon>Caryophanaceae</taxon>
        <taxon>Planococcus</taxon>
    </lineage>
</organism>
<reference evidence="3" key="1">
    <citation type="journal article" date="2019" name="Int. J. Syst. Evol. Microbiol.">
        <title>The Global Catalogue of Microorganisms (GCM) 10K type strain sequencing project: providing services to taxonomists for standard genome sequencing and annotation.</title>
        <authorList>
            <consortium name="The Broad Institute Genomics Platform"/>
            <consortium name="The Broad Institute Genome Sequencing Center for Infectious Disease"/>
            <person name="Wu L."/>
            <person name="Ma J."/>
        </authorList>
    </citation>
    <scope>NUCLEOTIDE SEQUENCE [LARGE SCALE GENOMIC DNA]</scope>
    <source>
        <strain evidence="3">CGMCC 1.12151</strain>
    </source>
</reference>
<dbReference type="PROSITE" id="PS51257">
    <property type="entry name" value="PROKAR_LIPOPROTEIN"/>
    <property type="match status" value="1"/>
</dbReference>
<gene>
    <name evidence="2" type="ORF">ACFO5U_08755</name>
</gene>
<dbReference type="EMBL" id="JBHSGL010000005">
    <property type="protein sequence ID" value="MFC4712947.1"/>
    <property type="molecule type" value="Genomic_DNA"/>
</dbReference>
<comment type="caution">
    <text evidence="2">The sequence shown here is derived from an EMBL/GenBank/DDBJ whole genome shotgun (WGS) entry which is preliminary data.</text>
</comment>
<evidence type="ECO:0008006" key="4">
    <source>
        <dbReference type="Google" id="ProtNLM"/>
    </source>
</evidence>
<keyword evidence="3" id="KW-1185">Reference proteome</keyword>
<name>A0ABV9MAS0_9BACL</name>
<feature type="chain" id="PRO_5046989297" description="Lipoprotein" evidence="1">
    <location>
        <begin position="22"/>
        <end position="40"/>
    </location>
</feature>
<sequence>MKASKLILVLAAAVFVLFGCGDDDKEPQYGVTEPVVERTA</sequence>
<feature type="signal peptide" evidence="1">
    <location>
        <begin position="1"/>
        <end position="21"/>
    </location>
</feature>